<keyword evidence="7 9" id="KW-0496">Mitochondrion</keyword>
<dbReference type="InterPro" id="IPR013261">
    <property type="entry name" value="Tim21"/>
</dbReference>
<keyword evidence="9" id="KW-0653">Protein transport</keyword>
<evidence type="ECO:0000313" key="11">
    <source>
        <dbReference type="Proteomes" id="UP000245119"/>
    </source>
</evidence>
<proteinExistence type="inferred from homology"/>
<gene>
    <name evidence="10" type="ORF">C0Q70_18639</name>
</gene>
<evidence type="ECO:0000256" key="1">
    <source>
        <dbReference type="ARBA" id="ARBA00004434"/>
    </source>
</evidence>
<keyword evidence="4 9" id="KW-0999">Mitochondrion inner membrane</keyword>
<dbReference type="AlphaFoldDB" id="A0A2T7NH24"/>
<reference evidence="10 11" key="1">
    <citation type="submission" date="2018-04" db="EMBL/GenBank/DDBJ databases">
        <title>The genome of golden apple snail Pomacea canaliculata provides insight into stress tolerance and invasive adaptation.</title>
        <authorList>
            <person name="Liu C."/>
            <person name="Liu B."/>
            <person name="Ren Y."/>
            <person name="Zhang Y."/>
            <person name="Wang H."/>
            <person name="Li S."/>
            <person name="Jiang F."/>
            <person name="Yin L."/>
            <person name="Zhang G."/>
            <person name="Qian W."/>
            <person name="Fan W."/>
        </authorList>
    </citation>
    <scope>NUCLEOTIDE SEQUENCE [LARGE SCALE GENOMIC DNA]</scope>
    <source>
        <strain evidence="10">SZHN2017</strain>
        <tissue evidence="10">Muscle</tissue>
    </source>
</reference>
<keyword evidence="5" id="KW-0809">Transit peptide</keyword>
<dbReference type="EMBL" id="PZQS01000012">
    <property type="protein sequence ID" value="PVD20483.1"/>
    <property type="molecule type" value="Genomic_DNA"/>
</dbReference>
<evidence type="ECO:0000256" key="8">
    <source>
        <dbReference type="ARBA" id="ARBA00023136"/>
    </source>
</evidence>
<dbReference type="InterPro" id="IPR038552">
    <property type="entry name" value="Tim21_IMS_sf"/>
</dbReference>
<dbReference type="Gene3D" id="3.10.450.320">
    <property type="entry name" value="Mitochondrial import inner membrane translocase subunit Tim21"/>
    <property type="match status" value="1"/>
</dbReference>
<dbReference type="Pfam" id="PF08294">
    <property type="entry name" value="TIM21"/>
    <property type="match status" value="1"/>
</dbReference>
<evidence type="ECO:0000256" key="6">
    <source>
        <dbReference type="ARBA" id="ARBA00022989"/>
    </source>
</evidence>
<comment type="subcellular location">
    <subcellularLocation>
        <location evidence="1 9">Mitochondrion inner membrane</location>
        <topology evidence="1 9">Single-pass membrane protein</topology>
    </subcellularLocation>
</comment>
<comment type="caution">
    <text evidence="10">The sequence shown here is derived from an EMBL/GenBank/DDBJ whole genome shotgun (WGS) entry which is preliminary data.</text>
</comment>
<dbReference type="FunFam" id="3.10.450.320:FF:000002">
    <property type="entry name" value="Mitochondrial import inner membrane translocase subunit tim21"/>
    <property type="match status" value="1"/>
</dbReference>
<keyword evidence="8 9" id="KW-0472">Membrane</keyword>
<dbReference type="GO" id="GO:0005744">
    <property type="term" value="C:TIM23 mitochondrial import inner membrane translocase complex"/>
    <property type="evidence" value="ECO:0007669"/>
    <property type="project" value="UniProtKB-UniRule"/>
</dbReference>
<evidence type="ECO:0000256" key="2">
    <source>
        <dbReference type="ARBA" id="ARBA00010867"/>
    </source>
</evidence>
<dbReference type="STRING" id="400727.A0A2T7NH24"/>
<sequence length="154" mass="17536">MSVNKIFIVRLFTVKEVGKDATYTVVIVAGIAVTVLMFYMIGRELFSAESPSGLYGAALKACQNNIQVTAALGEPIKGYGETTRRGRRRYISHTEFEVNGVPHMRLKFYIEGPYGKATVHAEMRKGENNKYEYRYLIVETEGYPHRTFILEDNR</sequence>
<comment type="function">
    <text evidence="9">Essential component of the TIM23 complex, a complex that mediates the translocation of transit peptide-containing proteins across the mitochondrial inner membrane.</text>
</comment>
<evidence type="ECO:0000256" key="7">
    <source>
        <dbReference type="ARBA" id="ARBA00023128"/>
    </source>
</evidence>
<evidence type="ECO:0000256" key="3">
    <source>
        <dbReference type="ARBA" id="ARBA00022692"/>
    </source>
</evidence>
<evidence type="ECO:0000256" key="4">
    <source>
        <dbReference type="ARBA" id="ARBA00022792"/>
    </source>
</evidence>
<feature type="transmembrane region" description="Helical" evidence="9">
    <location>
        <begin position="21"/>
        <end position="41"/>
    </location>
</feature>
<keyword evidence="11" id="KW-1185">Reference proteome</keyword>
<comment type="similarity">
    <text evidence="2 9">Belongs to the TIM21 family.</text>
</comment>
<evidence type="ECO:0000256" key="5">
    <source>
        <dbReference type="ARBA" id="ARBA00022946"/>
    </source>
</evidence>
<accession>A0A2T7NH24</accession>
<keyword evidence="9" id="KW-0813">Transport</keyword>
<dbReference type="PANTHER" id="PTHR13032">
    <property type="entry name" value="MITOCHONDRIAL IMPORT INNER MEMBRANE TRANSLOCASE SUBUNIT TIM21"/>
    <property type="match status" value="1"/>
</dbReference>
<name>A0A2T7NH24_POMCA</name>
<protein>
    <recommendedName>
        <fullName evidence="9">Mitochondrial import inner membrane translocase subunit Tim21</fullName>
    </recommendedName>
</protein>
<keyword evidence="9" id="KW-0811">Translocation</keyword>
<dbReference type="OrthoDB" id="436405at2759"/>
<evidence type="ECO:0000256" key="9">
    <source>
        <dbReference type="RuleBase" id="RU367142"/>
    </source>
</evidence>
<comment type="subunit">
    <text evidence="9">Component of the TIM23 complex.</text>
</comment>
<keyword evidence="3 9" id="KW-0812">Transmembrane</keyword>
<dbReference type="GO" id="GO:0030150">
    <property type="term" value="P:protein import into mitochondrial matrix"/>
    <property type="evidence" value="ECO:0007669"/>
    <property type="project" value="UniProtKB-UniRule"/>
</dbReference>
<evidence type="ECO:0000313" key="10">
    <source>
        <dbReference type="EMBL" id="PVD20483.1"/>
    </source>
</evidence>
<organism evidence="10 11">
    <name type="scientific">Pomacea canaliculata</name>
    <name type="common">Golden apple snail</name>
    <dbReference type="NCBI Taxonomy" id="400727"/>
    <lineage>
        <taxon>Eukaryota</taxon>
        <taxon>Metazoa</taxon>
        <taxon>Spiralia</taxon>
        <taxon>Lophotrochozoa</taxon>
        <taxon>Mollusca</taxon>
        <taxon>Gastropoda</taxon>
        <taxon>Caenogastropoda</taxon>
        <taxon>Architaenioglossa</taxon>
        <taxon>Ampullarioidea</taxon>
        <taxon>Ampullariidae</taxon>
        <taxon>Pomacea</taxon>
    </lineage>
</organism>
<dbReference type="PANTHER" id="PTHR13032:SF6">
    <property type="entry name" value="MITOCHONDRIAL IMPORT INNER MEMBRANE TRANSLOCASE SUBUNIT TIM21"/>
    <property type="match status" value="1"/>
</dbReference>
<keyword evidence="6 9" id="KW-1133">Transmembrane helix</keyword>
<dbReference type="Proteomes" id="UP000245119">
    <property type="component" value="Linkage Group LG12"/>
</dbReference>